<dbReference type="PANTHER" id="PTHR24096">
    <property type="entry name" value="LONG-CHAIN-FATTY-ACID--COA LIGASE"/>
    <property type="match status" value="1"/>
</dbReference>
<accession>A0A4P9W2I7</accession>
<name>A0A4P9W2I7_9FUNG</name>
<evidence type="ECO:0000313" key="4">
    <source>
        <dbReference type="EMBL" id="RKO85585.1"/>
    </source>
</evidence>
<keyword evidence="2" id="KW-0436">Ligase</keyword>
<feature type="domain" description="AMP-dependent synthetase/ligase" evidence="3">
    <location>
        <begin position="28"/>
        <end position="126"/>
    </location>
</feature>
<keyword evidence="5" id="KW-1185">Reference proteome</keyword>
<gene>
    <name evidence="4" type="ORF">BDK51DRAFT_9590</name>
</gene>
<organism evidence="4 5">
    <name type="scientific">Blyttiomyces helicus</name>
    <dbReference type="NCBI Taxonomy" id="388810"/>
    <lineage>
        <taxon>Eukaryota</taxon>
        <taxon>Fungi</taxon>
        <taxon>Fungi incertae sedis</taxon>
        <taxon>Chytridiomycota</taxon>
        <taxon>Chytridiomycota incertae sedis</taxon>
        <taxon>Chytridiomycetes</taxon>
        <taxon>Chytridiomycetes incertae sedis</taxon>
        <taxon>Blyttiomyces</taxon>
    </lineage>
</organism>
<reference evidence="5" key="1">
    <citation type="journal article" date="2018" name="Nat. Microbiol.">
        <title>Leveraging single-cell genomics to expand the fungal tree of life.</title>
        <authorList>
            <person name="Ahrendt S.R."/>
            <person name="Quandt C.A."/>
            <person name="Ciobanu D."/>
            <person name="Clum A."/>
            <person name="Salamov A."/>
            <person name="Andreopoulos B."/>
            <person name="Cheng J.F."/>
            <person name="Woyke T."/>
            <person name="Pelin A."/>
            <person name="Henrissat B."/>
            <person name="Reynolds N.K."/>
            <person name="Benny G.L."/>
            <person name="Smith M.E."/>
            <person name="James T.Y."/>
            <person name="Grigoriev I.V."/>
        </authorList>
    </citation>
    <scope>NUCLEOTIDE SEQUENCE [LARGE SCALE GENOMIC DNA]</scope>
</reference>
<dbReference type="Gene3D" id="3.40.50.12780">
    <property type="entry name" value="N-terminal domain of ligase-like"/>
    <property type="match status" value="1"/>
</dbReference>
<dbReference type="AlphaFoldDB" id="A0A4P9W2I7"/>
<evidence type="ECO:0000256" key="2">
    <source>
        <dbReference type="ARBA" id="ARBA00022598"/>
    </source>
</evidence>
<dbReference type="InterPro" id="IPR000873">
    <property type="entry name" value="AMP-dep_synth/lig_dom"/>
</dbReference>
<dbReference type="GO" id="GO:0016405">
    <property type="term" value="F:CoA-ligase activity"/>
    <property type="evidence" value="ECO:0007669"/>
    <property type="project" value="TreeGrafter"/>
</dbReference>
<feature type="non-terminal residue" evidence="4">
    <location>
        <position position="1"/>
    </location>
</feature>
<sequence>KSTLPDFPVPTTDSVSLLFPATPDPARRAKTALVDAESNKSLTYGQLQDRVGRLAAGLQRLEGWSKWNVVALFSRNHLFYGSVVFATLKAGGAISPANPTYTSDEFAYQLRDSRAKYIITTSEFLPVVTDAASKADISRSRIFLLDPHP</sequence>
<dbReference type="Proteomes" id="UP000269721">
    <property type="component" value="Unassembled WGS sequence"/>
</dbReference>
<dbReference type="OrthoDB" id="1898221at2759"/>
<dbReference type="Pfam" id="PF00501">
    <property type="entry name" value="AMP-binding"/>
    <property type="match status" value="1"/>
</dbReference>
<evidence type="ECO:0000256" key="1">
    <source>
        <dbReference type="ARBA" id="ARBA00006432"/>
    </source>
</evidence>
<protein>
    <recommendedName>
        <fullName evidence="3">AMP-dependent synthetase/ligase domain-containing protein</fullName>
    </recommendedName>
</protein>
<dbReference type="PANTHER" id="PTHR24096:SF149">
    <property type="entry name" value="AMP-BINDING DOMAIN-CONTAINING PROTEIN-RELATED"/>
    <property type="match status" value="1"/>
</dbReference>
<dbReference type="InterPro" id="IPR042099">
    <property type="entry name" value="ANL_N_sf"/>
</dbReference>
<proteinExistence type="inferred from homology"/>
<comment type="similarity">
    <text evidence="1">Belongs to the ATP-dependent AMP-binding enzyme family.</text>
</comment>
<feature type="non-terminal residue" evidence="4">
    <location>
        <position position="149"/>
    </location>
</feature>
<dbReference type="EMBL" id="KZ998943">
    <property type="protein sequence ID" value="RKO85585.1"/>
    <property type="molecule type" value="Genomic_DNA"/>
</dbReference>
<evidence type="ECO:0000259" key="3">
    <source>
        <dbReference type="Pfam" id="PF00501"/>
    </source>
</evidence>
<evidence type="ECO:0000313" key="5">
    <source>
        <dbReference type="Proteomes" id="UP000269721"/>
    </source>
</evidence>
<dbReference type="SUPFAM" id="SSF56801">
    <property type="entry name" value="Acetyl-CoA synthetase-like"/>
    <property type="match status" value="1"/>
</dbReference>